<evidence type="ECO:0000313" key="5">
    <source>
        <dbReference type="EMBL" id="EGD53948.1"/>
    </source>
</evidence>
<dbReference type="SUPFAM" id="SSF52317">
    <property type="entry name" value="Class I glutamine amidotransferase-like"/>
    <property type="match status" value="1"/>
</dbReference>
<dbReference type="GO" id="GO:0008236">
    <property type="term" value="F:serine-type peptidase activity"/>
    <property type="evidence" value="ECO:0007669"/>
    <property type="project" value="UniProtKB-KW"/>
</dbReference>
<name>F1YML3_9ACTN</name>
<comment type="caution">
    <text evidence="5">The sequence shown here is derived from an EMBL/GenBank/DDBJ whole genome shotgun (WGS) entry which is preliminary data.</text>
</comment>
<evidence type="ECO:0000256" key="4">
    <source>
        <dbReference type="ARBA" id="ARBA00022825"/>
    </source>
</evidence>
<evidence type="ECO:0000256" key="1">
    <source>
        <dbReference type="ARBA" id="ARBA00006534"/>
    </source>
</evidence>
<evidence type="ECO:0000256" key="3">
    <source>
        <dbReference type="ARBA" id="ARBA00022801"/>
    </source>
</evidence>
<dbReference type="Gene3D" id="3.40.50.880">
    <property type="match status" value="1"/>
</dbReference>
<dbReference type="InterPro" id="IPR029062">
    <property type="entry name" value="Class_I_gatase-like"/>
</dbReference>
<sequence>MMLILLSLGAGALLEYLPPVIHGSSEAVDRPRRIGYIDEAQRHLLDAPFTGPEHERLVRFGYDVVNIDLRRGGVEDLIDSVDALYVSGGDTFALMSGLRRSGADTLIADRVRGGLPYVGLSAGAVAAGPDVEPAALMDDPGLGLDLEDFRGLGLTETVVIPHADGQLPPYPTELIDRTLNEYGDRFTLLPLYDDQALIVDDAGSRVVPSTEPVL</sequence>
<dbReference type="OrthoDB" id="3373764at2"/>
<evidence type="ECO:0000256" key="2">
    <source>
        <dbReference type="ARBA" id="ARBA00022670"/>
    </source>
</evidence>
<keyword evidence="3" id="KW-0378">Hydrolase</keyword>
<dbReference type="InterPro" id="IPR005320">
    <property type="entry name" value="Peptidase_S51"/>
</dbReference>
<reference evidence="5 6" key="1">
    <citation type="journal article" date="2011" name="J. Bacteriol.">
        <title>Draft Genome Sequence of Gordonia neofelifaecis NRRL B-59395, a Cholesterol-Degrading Actinomycete.</title>
        <authorList>
            <person name="Ge F."/>
            <person name="Li W."/>
            <person name="Chen G."/>
            <person name="Liu Y."/>
            <person name="Zhang G."/>
            <person name="Yong B."/>
            <person name="Wang Q."/>
            <person name="Wang N."/>
            <person name="Huang Z."/>
            <person name="Li W."/>
            <person name="Wang J."/>
            <person name="Wu C."/>
            <person name="Xie Q."/>
            <person name="Liu G."/>
        </authorList>
    </citation>
    <scope>NUCLEOTIDE SEQUENCE [LARGE SCALE GENOMIC DNA]</scope>
    <source>
        <strain evidence="5 6">NRRL B-59395</strain>
    </source>
</reference>
<keyword evidence="2" id="KW-0645">Protease</keyword>
<dbReference type="AlphaFoldDB" id="F1YML3"/>
<protein>
    <submittedName>
        <fullName evidence="5">Putative peptidase E</fullName>
    </submittedName>
</protein>
<dbReference type="PANTHER" id="PTHR20842">
    <property type="entry name" value="PROTEASE S51 ALPHA-ASPARTYL DIPEPTIDASE"/>
    <property type="match status" value="1"/>
</dbReference>
<organism evidence="5 6">
    <name type="scientific">Gordonia neofelifaecis NRRL B-59395</name>
    <dbReference type="NCBI Taxonomy" id="644548"/>
    <lineage>
        <taxon>Bacteria</taxon>
        <taxon>Bacillati</taxon>
        <taxon>Actinomycetota</taxon>
        <taxon>Actinomycetes</taxon>
        <taxon>Mycobacteriales</taxon>
        <taxon>Gordoniaceae</taxon>
        <taxon>Gordonia</taxon>
    </lineage>
</organism>
<dbReference type="EMBL" id="AEUD01000015">
    <property type="protein sequence ID" value="EGD53948.1"/>
    <property type="molecule type" value="Genomic_DNA"/>
</dbReference>
<dbReference type="Proteomes" id="UP000035065">
    <property type="component" value="Unassembled WGS sequence"/>
</dbReference>
<dbReference type="STRING" id="644548.SCNU_15794"/>
<dbReference type="GO" id="GO:0006508">
    <property type="term" value="P:proteolysis"/>
    <property type="evidence" value="ECO:0007669"/>
    <property type="project" value="UniProtKB-KW"/>
</dbReference>
<evidence type="ECO:0000313" key="6">
    <source>
        <dbReference type="Proteomes" id="UP000035065"/>
    </source>
</evidence>
<dbReference type="Pfam" id="PF03575">
    <property type="entry name" value="Peptidase_S51"/>
    <property type="match status" value="1"/>
</dbReference>
<gene>
    <name evidence="5" type="ORF">SCNU_15794</name>
</gene>
<dbReference type="eggNOG" id="COG3340">
    <property type="taxonomic scope" value="Bacteria"/>
</dbReference>
<dbReference type="RefSeq" id="WP_009680355.1">
    <property type="nucleotide sequence ID" value="NZ_AEUD01000015.1"/>
</dbReference>
<keyword evidence="6" id="KW-1185">Reference proteome</keyword>
<accession>F1YML3</accession>
<dbReference type="PANTHER" id="PTHR20842:SF0">
    <property type="entry name" value="ALPHA-ASPARTYL DIPEPTIDASE"/>
    <property type="match status" value="1"/>
</dbReference>
<proteinExistence type="inferred from homology"/>
<keyword evidence="4" id="KW-0720">Serine protease</keyword>
<comment type="similarity">
    <text evidence="1">Belongs to the peptidase S51 family.</text>
</comment>